<keyword evidence="2" id="KW-1185">Reference proteome</keyword>
<reference evidence="1 2" key="1">
    <citation type="journal article" date="2004" name="Nat. Biotechnol.">
        <title>The genome sequence of the capnophilic rumen bacterium Mannheimia succiniciproducens.</title>
        <authorList>
            <person name="Hong S.H."/>
            <person name="Kim J.S."/>
            <person name="Lee S.Y."/>
            <person name="In Y.H."/>
            <person name="Choi S.S."/>
            <person name="Rih J.-K."/>
            <person name="Kim C.H."/>
            <person name="Jeong H."/>
            <person name="Hur C.G."/>
            <person name="Kim J.J."/>
        </authorList>
    </citation>
    <scope>NUCLEOTIDE SEQUENCE [LARGE SCALE GENOMIC DNA]</scope>
    <source>
        <strain evidence="2">KCTC 0769BP / MBEL55E</strain>
    </source>
</reference>
<dbReference type="AlphaFoldDB" id="Q65T97"/>
<gene>
    <name evidence="1" type="ordered locus">MS1206</name>
</gene>
<dbReference type="HOGENOM" id="CLU_2753094_0_0_6"/>
<sequence length="70" mass="8365">MGYFQVPKVRSKIFKFFTALLSSLHYATQILKYKYLKNIFVQKDYFFSFLKNINQTNTLVLYANKINIAK</sequence>
<evidence type="ECO:0000313" key="1">
    <source>
        <dbReference type="EMBL" id="AAU37813.1"/>
    </source>
</evidence>
<dbReference type="KEGG" id="msu:MS1206"/>
<evidence type="ECO:0000313" key="2">
    <source>
        <dbReference type="Proteomes" id="UP000000607"/>
    </source>
</evidence>
<proteinExistence type="predicted"/>
<accession>Q65T97</accession>
<organism evidence="1 2">
    <name type="scientific">Mannheimia succiniciproducens (strain KCTC 0769BP / MBEL55E)</name>
    <dbReference type="NCBI Taxonomy" id="221988"/>
    <lineage>
        <taxon>Bacteria</taxon>
        <taxon>Pseudomonadati</taxon>
        <taxon>Pseudomonadota</taxon>
        <taxon>Gammaproteobacteria</taxon>
        <taxon>Pasteurellales</taxon>
        <taxon>Pasteurellaceae</taxon>
        <taxon>Basfia</taxon>
    </lineage>
</organism>
<dbReference type="EMBL" id="AE016827">
    <property type="protein sequence ID" value="AAU37813.1"/>
    <property type="molecule type" value="Genomic_DNA"/>
</dbReference>
<name>Q65T97_MANSM</name>
<protein>
    <submittedName>
        <fullName evidence="1">Uncharacterized protein</fullName>
    </submittedName>
</protein>
<dbReference type="Proteomes" id="UP000000607">
    <property type="component" value="Chromosome"/>
</dbReference>